<dbReference type="Proteomes" id="UP000016933">
    <property type="component" value="Unassembled WGS sequence"/>
</dbReference>
<evidence type="ECO:0000313" key="1">
    <source>
        <dbReference type="EMBL" id="EME40070.1"/>
    </source>
</evidence>
<proteinExistence type="predicted"/>
<dbReference type="InterPro" id="IPR029063">
    <property type="entry name" value="SAM-dependent_MTases_sf"/>
</dbReference>
<evidence type="ECO:0000313" key="2">
    <source>
        <dbReference type="Proteomes" id="UP000016933"/>
    </source>
</evidence>
<keyword evidence="2" id="KW-1185">Reference proteome</keyword>
<accession>N1PEP3</accession>
<protein>
    <recommendedName>
        <fullName evidence="3">Methyltransferase domain-containing protein</fullName>
    </recommendedName>
</protein>
<gene>
    <name evidence="1" type="ORF">DOTSEDRAFT_74811</name>
</gene>
<dbReference type="Gene3D" id="3.40.50.150">
    <property type="entry name" value="Vaccinia Virus protein VP39"/>
    <property type="match status" value="1"/>
</dbReference>
<organism evidence="1 2">
    <name type="scientific">Dothistroma septosporum (strain NZE10 / CBS 128990)</name>
    <name type="common">Red band needle blight fungus</name>
    <name type="synonym">Mycosphaerella pini</name>
    <dbReference type="NCBI Taxonomy" id="675120"/>
    <lineage>
        <taxon>Eukaryota</taxon>
        <taxon>Fungi</taxon>
        <taxon>Dikarya</taxon>
        <taxon>Ascomycota</taxon>
        <taxon>Pezizomycotina</taxon>
        <taxon>Dothideomycetes</taxon>
        <taxon>Dothideomycetidae</taxon>
        <taxon>Mycosphaerellales</taxon>
        <taxon>Mycosphaerellaceae</taxon>
        <taxon>Dothistroma</taxon>
    </lineage>
</organism>
<reference evidence="2" key="1">
    <citation type="journal article" date="2012" name="PLoS Genet.">
        <title>The genomes of the fungal plant pathogens Cladosporium fulvum and Dothistroma septosporum reveal adaptation to different hosts and lifestyles but also signatures of common ancestry.</title>
        <authorList>
            <person name="de Wit P.J.G.M."/>
            <person name="van der Burgt A."/>
            <person name="Oekmen B."/>
            <person name="Stergiopoulos I."/>
            <person name="Abd-Elsalam K.A."/>
            <person name="Aerts A.L."/>
            <person name="Bahkali A.H."/>
            <person name="Beenen H.G."/>
            <person name="Chettri P."/>
            <person name="Cox M.P."/>
            <person name="Datema E."/>
            <person name="de Vries R.P."/>
            <person name="Dhillon B."/>
            <person name="Ganley A.R."/>
            <person name="Griffiths S.A."/>
            <person name="Guo Y."/>
            <person name="Hamelin R.C."/>
            <person name="Henrissat B."/>
            <person name="Kabir M.S."/>
            <person name="Jashni M.K."/>
            <person name="Kema G."/>
            <person name="Klaubauf S."/>
            <person name="Lapidus A."/>
            <person name="Levasseur A."/>
            <person name="Lindquist E."/>
            <person name="Mehrabi R."/>
            <person name="Ohm R.A."/>
            <person name="Owen T.J."/>
            <person name="Salamov A."/>
            <person name="Schwelm A."/>
            <person name="Schijlen E."/>
            <person name="Sun H."/>
            <person name="van den Burg H.A."/>
            <person name="van Ham R.C.H.J."/>
            <person name="Zhang S."/>
            <person name="Goodwin S.B."/>
            <person name="Grigoriev I.V."/>
            <person name="Collemare J."/>
            <person name="Bradshaw R.E."/>
        </authorList>
    </citation>
    <scope>NUCLEOTIDE SEQUENCE [LARGE SCALE GENOMIC DNA]</scope>
    <source>
        <strain evidence="2">NZE10 / CBS 128990</strain>
    </source>
</reference>
<sequence>MKICVVTPSLPPNTEGAVQPNLAKYIDPEVHSVQTRQIRKEHAIEDIDELEIGNFDVFVNFLFSQEPFDEEWAVALQYLNTKYLVGIGSLADSALDLCAKNMQRSQAPGPPEYADSQASAAQGLLPSCSRNVQEGEYSVLVVLYGQTAFALTPLIYQSATESGREATWTPIPESDLSRRLETTAISAFEQIRGTEYLGYLSTVLRVDKKSDTITVSNIDPATRLFCPTEVSPFDLHISQTIPGGHAAFFETLLSTRLARVPHYVTRNQGCARQHDRLARLYYTILDSTNVTYNRLSPLVGKFDYDGSVLDCCSGSGEFARFAIENGVRATYSALDYSVEMTELPYSKKLYEQPFIIGPVQEVLASAPMHDHVVCFGSLHLLQPFDFVSTISQFFLRARKSVTFDVDDLSETYIKNFPDASSEKCWEKLEYNHNNVARAFRFGVPLGWRAVVNGDRRYAYRSLVMKEDVHTHSFRFEREV</sequence>
<dbReference type="HOGENOM" id="CLU_035427_0_0_1"/>
<dbReference type="AlphaFoldDB" id="N1PEP3"/>
<reference evidence="1 2" key="2">
    <citation type="journal article" date="2012" name="PLoS Pathog.">
        <title>Diverse lifestyles and strategies of plant pathogenesis encoded in the genomes of eighteen Dothideomycetes fungi.</title>
        <authorList>
            <person name="Ohm R.A."/>
            <person name="Feau N."/>
            <person name="Henrissat B."/>
            <person name="Schoch C.L."/>
            <person name="Horwitz B.A."/>
            <person name="Barry K.W."/>
            <person name="Condon B.J."/>
            <person name="Copeland A.C."/>
            <person name="Dhillon B."/>
            <person name="Glaser F."/>
            <person name="Hesse C.N."/>
            <person name="Kosti I."/>
            <person name="LaButti K."/>
            <person name="Lindquist E.A."/>
            <person name="Lucas S."/>
            <person name="Salamov A.A."/>
            <person name="Bradshaw R.E."/>
            <person name="Ciuffetti L."/>
            <person name="Hamelin R.C."/>
            <person name="Kema G.H.J."/>
            <person name="Lawrence C."/>
            <person name="Scott J.A."/>
            <person name="Spatafora J.W."/>
            <person name="Turgeon B.G."/>
            <person name="de Wit P.J.G.M."/>
            <person name="Zhong S."/>
            <person name="Goodwin S.B."/>
            <person name="Grigoriev I.V."/>
        </authorList>
    </citation>
    <scope>NUCLEOTIDE SEQUENCE [LARGE SCALE GENOMIC DNA]</scope>
    <source>
        <strain evidence="2">NZE10 / CBS 128990</strain>
    </source>
</reference>
<dbReference type="EMBL" id="KB446544">
    <property type="protein sequence ID" value="EME40070.1"/>
    <property type="molecule type" value="Genomic_DNA"/>
</dbReference>
<dbReference type="eggNOG" id="ENOG502QSG2">
    <property type="taxonomic scope" value="Eukaryota"/>
</dbReference>
<dbReference type="OrthoDB" id="66144at2759"/>
<dbReference type="SUPFAM" id="SSF53335">
    <property type="entry name" value="S-adenosyl-L-methionine-dependent methyltransferases"/>
    <property type="match status" value="1"/>
</dbReference>
<dbReference type="OMA" id="FAIEVNP"/>
<name>N1PEP3_DOTSN</name>
<evidence type="ECO:0008006" key="3">
    <source>
        <dbReference type="Google" id="ProtNLM"/>
    </source>
</evidence>